<name>A0AA38H6N9_9TREE</name>
<dbReference type="Gene3D" id="2.170.270.10">
    <property type="entry name" value="SET domain"/>
    <property type="match status" value="1"/>
</dbReference>
<evidence type="ECO:0000313" key="17">
    <source>
        <dbReference type="Proteomes" id="UP001164286"/>
    </source>
</evidence>
<reference evidence="16" key="1">
    <citation type="journal article" date="2022" name="G3 (Bethesda)">
        <title>High quality genome of the basidiomycete yeast Dioszegia hungarica PDD-24b-2 isolated from cloud water.</title>
        <authorList>
            <person name="Jarrige D."/>
            <person name="Haridas S."/>
            <person name="Bleykasten-Grosshans C."/>
            <person name="Joly M."/>
            <person name="Nadalig T."/>
            <person name="Sancelme M."/>
            <person name="Vuilleumier S."/>
            <person name="Grigoriev I.V."/>
            <person name="Amato P."/>
            <person name="Bringel F."/>
        </authorList>
    </citation>
    <scope>NUCLEOTIDE SEQUENCE</scope>
    <source>
        <strain evidence="16">PDD-24b-2</strain>
    </source>
</reference>
<dbReference type="Pfam" id="PF00856">
    <property type="entry name" value="SET"/>
    <property type="match status" value="1"/>
</dbReference>
<feature type="compositionally biased region" description="Basic residues" evidence="13">
    <location>
        <begin position="857"/>
        <end position="872"/>
    </location>
</feature>
<feature type="region of interest" description="Disordered" evidence="13">
    <location>
        <begin position="1282"/>
        <end position="1305"/>
    </location>
</feature>
<dbReference type="Pfam" id="PF11764">
    <property type="entry name" value="N-SET"/>
    <property type="match status" value="1"/>
</dbReference>
<dbReference type="InterPro" id="IPR024657">
    <property type="entry name" value="COMPASS_Set1_N-SET"/>
</dbReference>
<evidence type="ECO:0000256" key="6">
    <source>
        <dbReference type="ARBA" id="ARBA00022691"/>
    </source>
</evidence>
<feature type="domain" description="Post-SET" evidence="15">
    <location>
        <begin position="1470"/>
        <end position="1486"/>
    </location>
</feature>
<keyword evidence="5" id="KW-0808">Transferase</keyword>
<feature type="domain" description="SET" evidence="14">
    <location>
        <begin position="1344"/>
        <end position="1461"/>
    </location>
</feature>
<dbReference type="SMART" id="SM01291">
    <property type="entry name" value="N-SET"/>
    <property type="match status" value="1"/>
</dbReference>
<feature type="compositionally biased region" description="Low complexity" evidence="13">
    <location>
        <begin position="1030"/>
        <end position="1043"/>
    </location>
</feature>
<evidence type="ECO:0000256" key="3">
    <source>
        <dbReference type="ARBA" id="ARBA00015839"/>
    </source>
</evidence>
<dbReference type="SMART" id="SM00317">
    <property type="entry name" value="SET"/>
    <property type="match status" value="1"/>
</dbReference>
<keyword evidence="8" id="KW-0539">Nucleus</keyword>
<feature type="region of interest" description="Disordered" evidence="13">
    <location>
        <begin position="699"/>
        <end position="914"/>
    </location>
</feature>
<feature type="compositionally biased region" description="Pro residues" evidence="13">
    <location>
        <begin position="134"/>
        <end position="163"/>
    </location>
</feature>
<feature type="compositionally biased region" description="Polar residues" evidence="13">
    <location>
        <begin position="85"/>
        <end position="110"/>
    </location>
</feature>
<feature type="region of interest" description="Disordered" evidence="13">
    <location>
        <begin position="1"/>
        <end position="209"/>
    </location>
</feature>
<dbReference type="InterPro" id="IPR001214">
    <property type="entry name" value="SET_dom"/>
</dbReference>
<comment type="catalytic activity">
    <reaction evidence="12">
        <text>N(6),N(6)-dimethyl-L-lysyl(4)-[histone H3] + S-adenosyl-L-methionine = N(6),N(6),N(6)-trimethyl-L-lysyl(4)-[histone H3] + S-adenosyl-L-homocysteine + H(+)</text>
        <dbReference type="Rhea" id="RHEA:60272"/>
        <dbReference type="Rhea" id="RHEA-COMP:15537"/>
        <dbReference type="Rhea" id="RHEA-COMP:15540"/>
        <dbReference type="ChEBI" id="CHEBI:15378"/>
        <dbReference type="ChEBI" id="CHEBI:57856"/>
        <dbReference type="ChEBI" id="CHEBI:59789"/>
        <dbReference type="ChEBI" id="CHEBI:61961"/>
        <dbReference type="ChEBI" id="CHEBI:61976"/>
    </reaction>
</comment>
<evidence type="ECO:0000259" key="15">
    <source>
        <dbReference type="PROSITE" id="PS50868"/>
    </source>
</evidence>
<dbReference type="GO" id="GO:0032259">
    <property type="term" value="P:methylation"/>
    <property type="evidence" value="ECO:0007669"/>
    <property type="project" value="UniProtKB-KW"/>
</dbReference>
<feature type="region of interest" description="Disordered" evidence="13">
    <location>
        <begin position="1139"/>
        <end position="1181"/>
    </location>
</feature>
<accession>A0AA38H6N9</accession>
<dbReference type="GeneID" id="77729013"/>
<dbReference type="GO" id="GO:0048188">
    <property type="term" value="C:Set1C/COMPASS complex"/>
    <property type="evidence" value="ECO:0007669"/>
    <property type="project" value="TreeGrafter"/>
</dbReference>
<dbReference type="PANTHER" id="PTHR45814:SF2">
    <property type="entry name" value="HISTONE-LYSINE N-METHYLTRANSFERASE SETD1"/>
    <property type="match status" value="1"/>
</dbReference>
<evidence type="ECO:0000256" key="4">
    <source>
        <dbReference type="ARBA" id="ARBA00022603"/>
    </source>
</evidence>
<feature type="compositionally biased region" description="Polar residues" evidence="13">
    <location>
        <begin position="731"/>
        <end position="742"/>
    </location>
</feature>
<evidence type="ECO:0000256" key="9">
    <source>
        <dbReference type="ARBA" id="ARBA00030093"/>
    </source>
</evidence>
<dbReference type="InterPro" id="IPR044570">
    <property type="entry name" value="Set1-like"/>
</dbReference>
<feature type="compositionally biased region" description="Low complexity" evidence="13">
    <location>
        <begin position="1285"/>
        <end position="1305"/>
    </location>
</feature>
<dbReference type="InterPro" id="IPR035979">
    <property type="entry name" value="RBD_domain_sf"/>
</dbReference>
<comment type="catalytic activity">
    <reaction evidence="10">
        <text>L-lysyl(4)-[histone H3] + 3 S-adenosyl-L-methionine = N(6),N(6),N(6)-trimethyl-L-lysyl(4)-[histone H3] + 3 S-adenosyl-L-homocysteine + 3 H(+)</text>
        <dbReference type="Rhea" id="RHEA:60260"/>
        <dbReference type="Rhea" id="RHEA-COMP:15537"/>
        <dbReference type="Rhea" id="RHEA-COMP:15547"/>
        <dbReference type="ChEBI" id="CHEBI:15378"/>
        <dbReference type="ChEBI" id="CHEBI:29969"/>
        <dbReference type="ChEBI" id="CHEBI:57856"/>
        <dbReference type="ChEBI" id="CHEBI:59789"/>
        <dbReference type="ChEBI" id="CHEBI:61961"/>
        <dbReference type="EC" id="2.1.1.354"/>
    </reaction>
</comment>
<feature type="compositionally biased region" description="Polar residues" evidence="13">
    <location>
        <begin position="767"/>
        <end position="789"/>
    </location>
</feature>
<dbReference type="InterPro" id="IPR012677">
    <property type="entry name" value="Nucleotide-bd_a/b_plait_sf"/>
</dbReference>
<protein>
    <recommendedName>
        <fullName evidence="3">Histone-lysine N-methyltransferase, H3 lysine-4 specific</fullName>
        <ecNumber evidence="2">2.1.1.354</ecNumber>
    </recommendedName>
    <alternativeName>
        <fullName evidence="9">SET domain-containing protein 1</fullName>
    </alternativeName>
</protein>
<feature type="compositionally biased region" description="Basic and acidic residues" evidence="13">
    <location>
        <begin position="392"/>
        <end position="410"/>
    </location>
</feature>
<dbReference type="GO" id="GO:0140999">
    <property type="term" value="F:histone H3K4 trimethyltransferase activity"/>
    <property type="evidence" value="ECO:0007669"/>
    <property type="project" value="UniProtKB-EC"/>
</dbReference>
<keyword evidence="6" id="KW-0949">S-adenosyl-L-methionine</keyword>
<evidence type="ECO:0000256" key="1">
    <source>
        <dbReference type="ARBA" id="ARBA00004123"/>
    </source>
</evidence>
<keyword evidence="17" id="KW-1185">Reference proteome</keyword>
<dbReference type="PANTHER" id="PTHR45814">
    <property type="entry name" value="HISTONE-LYSINE N-METHYLTRANSFERASE SETD1"/>
    <property type="match status" value="1"/>
</dbReference>
<dbReference type="RefSeq" id="XP_052944747.1">
    <property type="nucleotide sequence ID" value="XM_053089808.1"/>
</dbReference>
<dbReference type="SMART" id="SM00508">
    <property type="entry name" value="PostSET"/>
    <property type="match status" value="1"/>
</dbReference>
<feature type="region of interest" description="Disordered" evidence="13">
    <location>
        <begin position="252"/>
        <end position="440"/>
    </location>
</feature>
<dbReference type="EC" id="2.1.1.354" evidence="2"/>
<comment type="subcellular location">
    <subcellularLocation>
        <location evidence="1">Nucleus</location>
    </subcellularLocation>
</comment>
<dbReference type="PROSITE" id="PS50868">
    <property type="entry name" value="POST_SET"/>
    <property type="match status" value="1"/>
</dbReference>
<evidence type="ECO:0000256" key="12">
    <source>
        <dbReference type="ARBA" id="ARBA00049129"/>
    </source>
</evidence>
<dbReference type="Proteomes" id="UP001164286">
    <property type="component" value="Unassembled WGS sequence"/>
</dbReference>
<comment type="catalytic activity">
    <reaction evidence="11">
        <text>N(6)-methyl-L-lysyl(4)-[histone H3] + S-adenosyl-L-methionine = N(6),N(6)-dimethyl-L-lysyl(4)-[histone H3] + S-adenosyl-L-homocysteine + H(+)</text>
        <dbReference type="Rhea" id="RHEA:60268"/>
        <dbReference type="Rhea" id="RHEA-COMP:15540"/>
        <dbReference type="Rhea" id="RHEA-COMP:15543"/>
        <dbReference type="ChEBI" id="CHEBI:15378"/>
        <dbReference type="ChEBI" id="CHEBI:57856"/>
        <dbReference type="ChEBI" id="CHEBI:59789"/>
        <dbReference type="ChEBI" id="CHEBI:61929"/>
        <dbReference type="ChEBI" id="CHEBI:61976"/>
    </reaction>
</comment>
<evidence type="ECO:0000256" key="8">
    <source>
        <dbReference type="ARBA" id="ARBA00023242"/>
    </source>
</evidence>
<feature type="compositionally biased region" description="Basic residues" evidence="13">
    <location>
        <begin position="892"/>
        <end position="902"/>
    </location>
</feature>
<feature type="compositionally biased region" description="Pro residues" evidence="13">
    <location>
        <begin position="341"/>
        <end position="362"/>
    </location>
</feature>
<sequence>MAPAPSDRPSTSPVTAKAPPTGPKASRGPVVNGHAPPASIPEKRKPFSIAFPTNAAAGPSRPQNGQLRPSVPAGPARGLPPNAFGQYSGQQNGHQQRYQSGGQPAYTQQRPHAAHPLNGSLPHHTQPNGSRQPPAGPSRSVPPPPPSEPPPPPPSAKEPPPPARAAHSPDTPPHLARKPPPPIATPARIPADDPPQTPPIVPDYQSKWLPSEKAVRAPVKISLSTLPMAKLPPRVKPSSKLEAVELRLETGRVFVMASPPRKGESARPHSPNGHSPPPPPPSARPPSPPLRKSPPPSPPRGAPPAPPPLEASDKDRDSASVSPTTSTSRPRIKRPEKPPRVNCPPTPPPPPVTRLPTPPPPARNASSIPLPPPYHFRDLAPARPADSESDDESRSSERRTPRRDSPEESPPRLVSPPRRRRTPTPEPAKEPEWTPPACFHNREAGSFLKTFATEGKAEAVRKDGKEKEGFMKVVDPRLLEVPKAKRPRLFSELQWDWQDDVSVGKKPLSPPTAVLITQLNPLTTADQIKTMIRQYGTIRNFDNKVHPKTGMQMGICWIQFDEPKKQAGKLSTAYDVAVNFVKACDGMRVGRQPDERIKVVLDGRGERAIQAVKEATAPRETREKPGMVVSNPPPVKAPIAAPPAAAPAATATPKLPAIPTPVSRPVSTPVSGHATPMVTANAGEERKLPIAVPLTGRVYGLPNRPTQPSSFAPRVAQPVPPPRPAVRDTYQPPSGRSSTYPTSYPARPPTNPPINGSAYPSTYAAAHTNTYQQAPSRPSTSQQLPSSFTEAPFGLPRRRRDSSSKRESGNGRYSRDRGRGYSRDSRDRSTSRDRGRKADHYIASRSSSYSRSPSRSRSPRRRPLPRRPRDRRHPSDCSTCDSDSDSDSDMRGRRKLAPKSKGKSAAQQKEMERTKAALEANGKPALYVVGPNLAKAQASEEDLKDHFKKFKPESILSSGDGFYVLFTEFSGAKDATFLDKTVWRGCKLSLTVKSDHVKALPNDATGMDKSMAAAGKMSWQMMTIGKRKVAQPAKPVPVVAIPKRAPPARKKVETDSEEERPVSRSKGRARAYTSSSSDLSEEEEKAVKPKPKSTPKTTPKRARPTVSTADTPIRTPSPSPPPPVIEEVVEEVVEEEEAVLAPKAQAGKKRAGTAKTSKKGKKARIESPAPLVEAPPPPEPEVAEITIAPKKQPASKKAKVKKVPAGPLDKLVADGLVEDEEDAYFLSQVLEEAPEPEPSDESDEEADLLPEGHPLFHSSGSWRAQGVRKVPHAPKSAYLPQRNRAQAAAEATAASANGPGLTTGRTARVTGRRLALDMETHRKTTINTAESDLFAFNQLRIRKKQLRFARSAIEGYGLYAMETIQTGEMVCEYVGELIRSVVADLREAKYTKQGIGSSYLFRIDGDVVCDATFRGSVSRLINHSCDPSASAKIISINGQSKIVIYAKRQLSPGEEILYDYKFPLESDPALRVPCLCGSKICRGFLN</sequence>
<proteinExistence type="predicted"/>
<dbReference type="EMBL" id="JAKWFO010000006">
    <property type="protein sequence ID" value="KAI9634970.1"/>
    <property type="molecule type" value="Genomic_DNA"/>
</dbReference>
<evidence type="ECO:0000256" key="7">
    <source>
        <dbReference type="ARBA" id="ARBA00022853"/>
    </source>
</evidence>
<feature type="compositionally biased region" description="Pro residues" evidence="13">
    <location>
        <begin position="274"/>
        <end position="309"/>
    </location>
</feature>
<feature type="compositionally biased region" description="Basic and acidic residues" evidence="13">
    <location>
        <begin position="801"/>
        <end position="842"/>
    </location>
</feature>
<comment type="caution">
    <text evidence="16">The sequence shown here is derived from an EMBL/GenBank/DDBJ whole genome shotgun (WGS) entry which is preliminary data.</text>
</comment>
<evidence type="ECO:0000256" key="10">
    <source>
        <dbReference type="ARBA" id="ARBA00047571"/>
    </source>
</evidence>
<feature type="compositionally biased region" description="Basic residues" evidence="13">
    <location>
        <begin position="1146"/>
        <end position="1162"/>
    </location>
</feature>
<feature type="region of interest" description="Disordered" evidence="13">
    <location>
        <begin position="1028"/>
        <end position="1124"/>
    </location>
</feature>
<dbReference type="Gene3D" id="3.30.70.330">
    <property type="match status" value="1"/>
</dbReference>
<dbReference type="GO" id="GO:0003676">
    <property type="term" value="F:nucleic acid binding"/>
    <property type="evidence" value="ECO:0007669"/>
    <property type="project" value="InterPro"/>
</dbReference>
<evidence type="ECO:0000256" key="13">
    <source>
        <dbReference type="SAM" id="MobiDB-lite"/>
    </source>
</evidence>
<evidence type="ECO:0000256" key="5">
    <source>
        <dbReference type="ARBA" id="ARBA00022679"/>
    </source>
</evidence>
<dbReference type="InterPro" id="IPR003616">
    <property type="entry name" value="Post-SET_dom"/>
</dbReference>
<feature type="compositionally biased region" description="Pro residues" evidence="13">
    <location>
        <begin position="1115"/>
        <end position="1124"/>
    </location>
</feature>
<evidence type="ECO:0000259" key="14">
    <source>
        <dbReference type="PROSITE" id="PS50280"/>
    </source>
</evidence>
<organism evidence="16 17">
    <name type="scientific">Dioszegia hungarica</name>
    <dbReference type="NCBI Taxonomy" id="4972"/>
    <lineage>
        <taxon>Eukaryota</taxon>
        <taxon>Fungi</taxon>
        <taxon>Dikarya</taxon>
        <taxon>Basidiomycota</taxon>
        <taxon>Agaricomycotina</taxon>
        <taxon>Tremellomycetes</taxon>
        <taxon>Tremellales</taxon>
        <taxon>Bulleribasidiaceae</taxon>
        <taxon>Dioszegia</taxon>
    </lineage>
</organism>
<feature type="compositionally biased region" description="Pro residues" evidence="13">
    <location>
        <begin position="192"/>
        <end position="201"/>
    </location>
</feature>
<dbReference type="SUPFAM" id="SSF54928">
    <property type="entry name" value="RNA-binding domain, RBD"/>
    <property type="match status" value="1"/>
</dbReference>
<gene>
    <name evidence="16" type="ORF">MKK02DRAFT_37845</name>
</gene>
<feature type="compositionally biased region" description="Low complexity" evidence="13">
    <location>
        <begin position="844"/>
        <end position="856"/>
    </location>
</feature>
<feature type="compositionally biased region" description="Basic residues" evidence="13">
    <location>
        <begin position="1088"/>
        <end position="1103"/>
    </location>
</feature>
<keyword evidence="7" id="KW-0156">Chromatin regulator</keyword>
<evidence type="ECO:0000313" key="16">
    <source>
        <dbReference type="EMBL" id="KAI9634970.1"/>
    </source>
</evidence>
<evidence type="ECO:0000256" key="2">
    <source>
        <dbReference type="ARBA" id="ARBA00012182"/>
    </source>
</evidence>
<dbReference type="InterPro" id="IPR046341">
    <property type="entry name" value="SET_dom_sf"/>
</dbReference>
<feature type="compositionally biased region" description="Basic and acidic residues" evidence="13">
    <location>
        <begin position="1050"/>
        <end position="1062"/>
    </location>
</feature>
<evidence type="ECO:0000256" key="11">
    <source>
        <dbReference type="ARBA" id="ARBA00047583"/>
    </source>
</evidence>
<dbReference type="SUPFAM" id="SSF82199">
    <property type="entry name" value="SET domain"/>
    <property type="match status" value="1"/>
</dbReference>
<keyword evidence="4" id="KW-0489">Methyltransferase</keyword>
<dbReference type="PROSITE" id="PS50280">
    <property type="entry name" value="SET"/>
    <property type="match status" value="1"/>
</dbReference>